<comment type="caution">
    <text evidence="3">The sequence shown here is derived from an EMBL/GenBank/DDBJ whole genome shotgun (WGS) entry which is preliminary data.</text>
</comment>
<feature type="compositionally biased region" description="Basic and acidic residues" evidence="2">
    <location>
        <begin position="87"/>
        <end position="111"/>
    </location>
</feature>
<reference evidence="3" key="1">
    <citation type="submission" date="2021-01" db="EMBL/GenBank/DDBJ databases">
        <title>Metabolic potential, ecology and presence of endohyphal bacteria is reflected in genomic diversity of Mucoromycotina.</title>
        <authorList>
            <person name="Muszewska A."/>
            <person name="Okrasinska A."/>
            <person name="Steczkiewicz K."/>
            <person name="Drgas O."/>
            <person name="Orlowska M."/>
            <person name="Perlinska-Lenart U."/>
            <person name="Aleksandrzak-Piekarczyk T."/>
            <person name="Szatraj K."/>
            <person name="Zielenkiewicz U."/>
            <person name="Pilsyk S."/>
            <person name="Malc E."/>
            <person name="Mieczkowski P."/>
            <person name="Kruszewska J.S."/>
            <person name="Biernat P."/>
            <person name="Pawlowska J."/>
        </authorList>
    </citation>
    <scope>NUCLEOTIDE SEQUENCE</scope>
    <source>
        <strain evidence="3">WA0000018081</strain>
    </source>
</reference>
<organism evidence="3 4">
    <name type="scientific">Thamnidium elegans</name>
    <dbReference type="NCBI Taxonomy" id="101142"/>
    <lineage>
        <taxon>Eukaryota</taxon>
        <taxon>Fungi</taxon>
        <taxon>Fungi incertae sedis</taxon>
        <taxon>Mucoromycota</taxon>
        <taxon>Mucoromycotina</taxon>
        <taxon>Mucoromycetes</taxon>
        <taxon>Mucorales</taxon>
        <taxon>Mucorineae</taxon>
        <taxon>Mucoraceae</taxon>
        <taxon>Thamnidium</taxon>
    </lineage>
</organism>
<keyword evidence="1" id="KW-0175">Coiled coil</keyword>
<keyword evidence="4" id="KW-1185">Reference proteome</keyword>
<evidence type="ECO:0000256" key="2">
    <source>
        <dbReference type="SAM" id="MobiDB-lite"/>
    </source>
</evidence>
<evidence type="ECO:0000313" key="3">
    <source>
        <dbReference type="EMBL" id="KAG2231489.1"/>
    </source>
</evidence>
<accession>A0A8H7VY64</accession>
<protein>
    <submittedName>
        <fullName evidence="3">Uncharacterized protein</fullName>
    </submittedName>
</protein>
<feature type="compositionally biased region" description="Low complexity" evidence="2">
    <location>
        <begin position="160"/>
        <end position="170"/>
    </location>
</feature>
<gene>
    <name evidence="3" type="ORF">INT48_008817</name>
</gene>
<dbReference type="AlphaFoldDB" id="A0A8H7VY64"/>
<feature type="region of interest" description="Disordered" evidence="2">
    <location>
        <begin position="1"/>
        <end position="170"/>
    </location>
</feature>
<name>A0A8H7VY64_9FUNG</name>
<dbReference type="Proteomes" id="UP000613177">
    <property type="component" value="Unassembled WGS sequence"/>
</dbReference>
<feature type="compositionally biased region" description="Low complexity" evidence="2">
    <location>
        <begin position="265"/>
        <end position="278"/>
    </location>
</feature>
<dbReference type="EMBL" id="JAEPRE010000149">
    <property type="protein sequence ID" value="KAG2231489.1"/>
    <property type="molecule type" value="Genomic_DNA"/>
</dbReference>
<proteinExistence type="predicted"/>
<feature type="compositionally biased region" description="Polar residues" evidence="2">
    <location>
        <begin position="137"/>
        <end position="159"/>
    </location>
</feature>
<feature type="compositionally biased region" description="Acidic residues" evidence="2">
    <location>
        <begin position="228"/>
        <end position="239"/>
    </location>
</feature>
<evidence type="ECO:0000256" key="1">
    <source>
        <dbReference type="SAM" id="Coils"/>
    </source>
</evidence>
<feature type="coiled-coil region" evidence="1">
    <location>
        <begin position="171"/>
        <end position="198"/>
    </location>
</feature>
<evidence type="ECO:0000313" key="4">
    <source>
        <dbReference type="Proteomes" id="UP000613177"/>
    </source>
</evidence>
<feature type="compositionally biased region" description="Low complexity" evidence="2">
    <location>
        <begin position="22"/>
        <end position="57"/>
    </location>
</feature>
<sequence>MSTTTEPTIDPVVTAPAPVAMETPATETTQETPVVVEEPAVESTETAVESADATVEPTTEETAVEEVAAKPTVTKRRTIFNPFGKAAKKEESKKEESKKEESKKEEVKEDTAPTEEGFGFFSRSKSSPKVNEEENTKVATTELPQIEQLQPIETDNITGTEESAPPTTTVTEAVTEAAEQVEQKATEVTQEVEQSAANLSTAVANKRQSFISKLFEATAITNNPTTEEVVEQQQTEETEAPAQQRPSSPLGRLTELFTSKKNNKKAASTAPAKEEAPAVVVTEVEQDVVETNIEENANVTATPVVTASA</sequence>
<feature type="region of interest" description="Disordered" evidence="2">
    <location>
        <begin position="223"/>
        <end position="278"/>
    </location>
</feature>